<evidence type="ECO:0000313" key="6">
    <source>
        <dbReference type="Proteomes" id="UP000325243"/>
    </source>
</evidence>
<sequence length="316" mass="35133">MAVTHLHATTVDLDEAEARLRAIYPSIRVHRPRGDTSLILEERFDGDPRFNLVEFVFSMGSSAGQDSTPGAVISRTIGRPMSLSDGRAVSTTERPVLILPGVPLAGTWERVDAQAMLVPADTLEEYVALRVHSDERPNGEHLVQAPSQALADQWNRFQDYLVRDFFRAEGAFENELIRATTEELCVRMLLTVFFPPSSHRPVDGRGAMPASAQRAVAYVDEHAHEPITIADIADAARLSLRGLQAAFRRHLDTTPYEYLRMVRLNGAREQLRHPDADTTVASAARTWGFAHLGRFAGDYRALFGETPRATLHRGRA</sequence>
<organism evidence="5 6">
    <name type="scientific">Agromyces mariniharenae</name>
    <dbReference type="NCBI Taxonomy" id="2604423"/>
    <lineage>
        <taxon>Bacteria</taxon>
        <taxon>Bacillati</taxon>
        <taxon>Actinomycetota</taxon>
        <taxon>Actinomycetes</taxon>
        <taxon>Micrococcales</taxon>
        <taxon>Microbacteriaceae</taxon>
        <taxon>Agromyces</taxon>
    </lineage>
</organism>
<gene>
    <name evidence="5" type="ORF">FYC51_13780</name>
</gene>
<name>A0A5S4UTL7_9MICO</name>
<keyword evidence="6" id="KW-1185">Reference proteome</keyword>
<dbReference type="InterPro" id="IPR050204">
    <property type="entry name" value="AraC_XylS_family_regulators"/>
</dbReference>
<comment type="caution">
    <text evidence="5">The sequence shown here is derived from an EMBL/GenBank/DDBJ whole genome shotgun (WGS) entry which is preliminary data.</text>
</comment>
<dbReference type="GO" id="GO:0003700">
    <property type="term" value="F:DNA-binding transcription factor activity"/>
    <property type="evidence" value="ECO:0007669"/>
    <property type="project" value="InterPro"/>
</dbReference>
<evidence type="ECO:0000256" key="2">
    <source>
        <dbReference type="ARBA" id="ARBA00023125"/>
    </source>
</evidence>
<evidence type="ECO:0000259" key="4">
    <source>
        <dbReference type="PROSITE" id="PS01124"/>
    </source>
</evidence>
<accession>A0A5S4UTL7</accession>
<dbReference type="InterPro" id="IPR018062">
    <property type="entry name" value="HTH_AraC-typ_CS"/>
</dbReference>
<dbReference type="SMART" id="SM00342">
    <property type="entry name" value="HTH_ARAC"/>
    <property type="match status" value="1"/>
</dbReference>
<evidence type="ECO:0000256" key="3">
    <source>
        <dbReference type="ARBA" id="ARBA00023163"/>
    </source>
</evidence>
<keyword evidence="2" id="KW-0238">DNA-binding</keyword>
<dbReference type="Gene3D" id="1.10.10.60">
    <property type="entry name" value="Homeodomain-like"/>
    <property type="match status" value="1"/>
</dbReference>
<dbReference type="EMBL" id="VSSB01000002">
    <property type="protein sequence ID" value="TYL50287.1"/>
    <property type="molecule type" value="Genomic_DNA"/>
</dbReference>
<dbReference type="Pfam" id="PF12833">
    <property type="entry name" value="HTH_18"/>
    <property type="match status" value="1"/>
</dbReference>
<evidence type="ECO:0000313" key="5">
    <source>
        <dbReference type="EMBL" id="TYL50287.1"/>
    </source>
</evidence>
<dbReference type="InterPro" id="IPR009057">
    <property type="entry name" value="Homeodomain-like_sf"/>
</dbReference>
<feature type="domain" description="HTH araC/xylS-type" evidence="4">
    <location>
        <begin position="213"/>
        <end position="313"/>
    </location>
</feature>
<proteinExistence type="predicted"/>
<protein>
    <submittedName>
        <fullName evidence="5">Helix-turn-helix transcriptional regulator</fullName>
    </submittedName>
</protein>
<reference evidence="5 6" key="1">
    <citation type="submission" date="2019-08" db="EMBL/GenBank/DDBJ databases">
        <authorList>
            <person name="Hu J."/>
        </authorList>
    </citation>
    <scope>NUCLEOTIDE SEQUENCE [LARGE SCALE GENOMIC DNA]</scope>
    <source>
        <strain evidence="5 6">NEAU-184</strain>
    </source>
</reference>
<dbReference type="PROSITE" id="PS00041">
    <property type="entry name" value="HTH_ARAC_FAMILY_1"/>
    <property type="match status" value="1"/>
</dbReference>
<dbReference type="PANTHER" id="PTHR46796">
    <property type="entry name" value="HTH-TYPE TRANSCRIPTIONAL ACTIVATOR RHAS-RELATED"/>
    <property type="match status" value="1"/>
</dbReference>
<dbReference type="Proteomes" id="UP000325243">
    <property type="component" value="Unassembled WGS sequence"/>
</dbReference>
<dbReference type="RefSeq" id="WP_148734389.1">
    <property type="nucleotide sequence ID" value="NZ_VSSB01000002.1"/>
</dbReference>
<keyword evidence="3" id="KW-0804">Transcription</keyword>
<dbReference type="SUPFAM" id="SSF46689">
    <property type="entry name" value="Homeodomain-like"/>
    <property type="match status" value="1"/>
</dbReference>
<dbReference type="AlphaFoldDB" id="A0A5S4UTL7"/>
<dbReference type="InterPro" id="IPR018060">
    <property type="entry name" value="HTH_AraC"/>
</dbReference>
<dbReference type="PANTHER" id="PTHR46796:SF12">
    <property type="entry name" value="HTH-TYPE DNA-BINDING TRANSCRIPTIONAL ACTIVATOR EUTR"/>
    <property type="match status" value="1"/>
</dbReference>
<dbReference type="PROSITE" id="PS01124">
    <property type="entry name" value="HTH_ARAC_FAMILY_2"/>
    <property type="match status" value="1"/>
</dbReference>
<evidence type="ECO:0000256" key="1">
    <source>
        <dbReference type="ARBA" id="ARBA00023015"/>
    </source>
</evidence>
<keyword evidence="1" id="KW-0805">Transcription regulation</keyword>
<dbReference type="GO" id="GO:0043565">
    <property type="term" value="F:sequence-specific DNA binding"/>
    <property type="evidence" value="ECO:0007669"/>
    <property type="project" value="InterPro"/>
</dbReference>